<evidence type="ECO:0000256" key="1">
    <source>
        <dbReference type="SAM" id="Coils"/>
    </source>
</evidence>
<evidence type="ECO:0008006" key="6">
    <source>
        <dbReference type="Google" id="ProtNLM"/>
    </source>
</evidence>
<dbReference type="KEGG" id="ble:BleG1_2609"/>
<dbReference type="HOGENOM" id="CLU_724926_0_0_9"/>
<organism evidence="4 5">
    <name type="scientific">Shouchella lehensis G1</name>
    <dbReference type="NCBI Taxonomy" id="1246626"/>
    <lineage>
        <taxon>Bacteria</taxon>
        <taxon>Bacillati</taxon>
        <taxon>Bacillota</taxon>
        <taxon>Bacilli</taxon>
        <taxon>Bacillales</taxon>
        <taxon>Bacillaceae</taxon>
        <taxon>Shouchella</taxon>
    </lineage>
</organism>
<feature type="coiled-coil region" evidence="1">
    <location>
        <begin position="277"/>
        <end position="304"/>
    </location>
</feature>
<dbReference type="PATRIC" id="fig|1246626.3.peg.2603"/>
<dbReference type="RefSeq" id="WP_038481628.1">
    <property type="nucleotide sequence ID" value="NZ_CP003923.1"/>
</dbReference>
<keyword evidence="3" id="KW-0472">Membrane</keyword>
<dbReference type="OrthoDB" id="2964557at2"/>
<feature type="region of interest" description="Disordered" evidence="2">
    <location>
        <begin position="1"/>
        <end position="96"/>
    </location>
</feature>
<protein>
    <recommendedName>
        <fullName evidence="6">Stage II sporulation protein B</fullName>
    </recommendedName>
</protein>
<keyword evidence="3" id="KW-1133">Transmembrane helix</keyword>
<proteinExistence type="predicted"/>
<feature type="transmembrane region" description="Helical" evidence="3">
    <location>
        <begin position="104"/>
        <end position="131"/>
    </location>
</feature>
<dbReference type="EMBL" id="CP003923">
    <property type="protein sequence ID" value="AIC95176.1"/>
    <property type="molecule type" value="Genomic_DNA"/>
</dbReference>
<keyword evidence="5" id="KW-1185">Reference proteome</keyword>
<evidence type="ECO:0000256" key="2">
    <source>
        <dbReference type="SAM" id="MobiDB-lite"/>
    </source>
</evidence>
<dbReference type="AlphaFoldDB" id="A0A060LV90"/>
<evidence type="ECO:0000313" key="4">
    <source>
        <dbReference type="EMBL" id="AIC95176.1"/>
    </source>
</evidence>
<dbReference type="Proteomes" id="UP000027142">
    <property type="component" value="Chromosome"/>
</dbReference>
<evidence type="ECO:0000256" key="3">
    <source>
        <dbReference type="SAM" id="Phobius"/>
    </source>
</evidence>
<accession>A0A060LV90</accession>
<evidence type="ECO:0000313" key="5">
    <source>
        <dbReference type="Proteomes" id="UP000027142"/>
    </source>
</evidence>
<keyword evidence="1" id="KW-0175">Coiled coil</keyword>
<dbReference type="STRING" id="1246626.BleG1_2609"/>
<feature type="compositionally biased region" description="Basic and acidic residues" evidence="2">
    <location>
        <begin position="53"/>
        <end position="70"/>
    </location>
</feature>
<sequence length="356" mass="39834">MSDQKHSMNFKFPQSMKKNSRPAPKSEDSEPIEVISWDRSLFQKNHSTPQDNDDSHPEEDKVVDFTEKVNVKKSGNEPFWDDGDRSKGPKLPPKNRKNKIQLSIPWPIVGAVMSAIVVGLGLGIVVFQFFLNDDTAYSEAAIPAQATVYTDVAFPSLHVDVVQGAAFTDMETAEKVVSETKEKGLPAVLIPGEETQYMFLGVANDQARGTELSVHYGEQGQETYVKTYTVEGGEVSVGGEDAASWYTSANAIYQFLNNVSSQFIVANERGSISEENIAQLNQSVEQLRDSRDRAFSQMNEQARERSLQYADTLFLAVKALNTYHESNENDALYQIQQQLLQMIVQYEDVLTIINEE</sequence>
<keyword evidence="3" id="KW-0812">Transmembrane</keyword>
<gene>
    <name evidence="4" type="ORF">BleG1_2609</name>
</gene>
<reference evidence="4 5" key="1">
    <citation type="journal article" date="2014" name="Gene">
        <title>A comparative genomic analysis of the alkalitolerant soil bacterium Bacillus lehensis G1.</title>
        <authorList>
            <person name="Noor Y.M."/>
            <person name="Samsulrizal N.H."/>
            <person name="Jema'on N.A."/>
            <person name="Low K.O."/>
            <person name="Ramli A.N."/>
            <person name="Alias N.I."/>
            <person name="Damis S.I."/>
            <person name="Fuzi S.F."/>
            <person name="Isa M.N."/>
            <person name="Murad A.M."/>
            <person name="Raih M.F."/>
            <person name="Bakar F.D."/>
            <person name="Najimudin N."/>
            <person name="Mahadi N.M."/>
            <person name="Illias R.M."/>
        </authorList>
    </citation>
    <scope>NUCLEOTIDE SEQUENCE [LARGE SCALE GENOMIC DNA]</scope>
    <source>
        <strain evidence="4 5">G1</strain>
    </source>
</reference>
<name>A0A060LV90_9BACI</name>